<dbReference type="PANTHER" id="PTHR15402">
    <property type="entry name" value="TRANSCRIPTION FACTOR-LIKE 5 PROTEIN"/>
    <property type="match status" value="1"/>
</dbReference>
<evidence type="ECO:0000313" key="11">
    <source>
        <dbReference type="RefSeq" id="XP_060047523.1"/>
    </source>
</evidence>
<reference evidence="11" key="1">
    <citation type="submission" date="2025-08" db="UniProtKB">
        <authorList>
            <consortium name="RefSeq"/>
        </authorList>
    </citation>
    <scope>IDENTIFICATION</scope>
</reference>
<dbReference type="InterPro" id="IPR036638">
    <property type="entry name" value="HLH_DNA-bd_sf"/>
</dbReference>
<evidence type="ECO:0000256" key="7">
    <source>
        <dbReference type="ARBA" id="ARBA00023163"/>
    </source>
</evidence>
<dbReference type="CDD" id="cd18908">
    <property type="entry name" value="bHLH_SOHLH1_2"/>
    <property type="match status" value="1"/>
</dbReference>
<keyword evidence="7" id="KW-0804">Transcription</keyword>
<dbReference type="Proteomes" id="UP001652624">
    <property type="component" value="Chromosome 5"/>
</dbReference>
<sequence length="455" mass="50863">MAASISGPQAGHVPGQAKLDLLLIGDVTVNYLADIIQKVFSSVMKVTITISDVRKAVALWDDDIFNIVFLKITALPTIEELEVVKLIRFGKAKNAHLLFVFIVPENFKGCISGYGADITLTEPLTMEKISIVIKYWITYFSNTVKMDNSVKSEELELPLQKSCGEQLRYFPTDQYTCPEFLRNDTGFELNAPMSDFEKSKNISLLHSSKEKLRRERIKYCCEQLRTLLPYIKGRKNDAASVLEATVDYVKYIREKMSPAVLSQITAALQSNKRFCKKSQMPVQAPLPGTIMAQRENTLLTSTYSPVRGIRVLANKCLNVYSVPASAGSLDEPVRGQSSSSPENAASDIYKTQMPNTTLSLNSFHAVRYYSKVIPSYDAATVTNQNIPVHFPSTMPKVSKFLPQHCNSVLGQTCTAHPNSLNTCWVQFDNEGGLEQRMIDPESNIQRSSIKRICNM</sequence>
<name>A0ABM3XFB2_ERIEU</name>
<dbReference type="SUPFAM" id="SSF47459">
    <property type="entry name" value="HLH, helix-loop-helix DNA-binding domain"/>
    <property type="match status" value="1"/>
</dbReference>
<evidence type="ECO:0000256" key="8">
    <source>
        <dbReference type="ARBA" id="ARBA00023242"/>
    </source>
</evidence>
<dbReference type="SMART" id="SM00353">
    <property type="entry name" value="HLH"/>
    <property type="match status" value="1"/>
</dbReference>
<organism evidence="10 11">
    <name type="scientific">Erinaceus europaeus</name>
    <name type="common">Western European hedgehog</name>
    <dbReference type="NCBI Taxonomy" id="9365"/>
    <lineage>
        <taxon>Eukaryota</taxon>
        <taxon>Metazoa</taxon>
        <taxon>Chordata</taxon>
        <taxon>Craniata</taxon>
        <taxon>Vertebrata</taxon>
        <taxon>Euteleostomi</taxon>
        <taxon>Mammalia</taxon>
        <taxon>Eutheria</taxon>
        <taxon>Laurasiatheria</taxon>
        <taxon>Eulipotyphla</taxon>
        <taxon>Erinaceidae</taxon>
        <taxon>Erinaceinae</taxon>
        <taxon>Erinaceus</taxon>
    </lineage>
</organism>
<keyword evidence="8" id="KW-0539">Nucleus</keyword>
<evidence type="ECO:0000256" key="6">
    <source>
        <dbReference type="ARBA" id="ARBA00023125"/>
    </source>
</evidence>
<dbReference type="GeneID" id="103123221"/>
<dbReference type="RefSeq" id="XP_060047523.1">
    <property type="nucleotide sequence ID" value="XM_060191540.1"/>
</dbReference>
<dbReference type="InterPro" id="IPR039583">
    <property type="entry name" value="TCFL5/SOLH1/2"/>
</dbReference>
<keyword evidence="4" id="KW-0744">Spermatogenesis</keyword>
<keyword evidence="10" id="KW-1185">Reference proteome</keyword>
<protein>
    <submittedName>
        <fullName evidence="11">Spermatogenesis- and oogenesis-specific basic helix-loop-helix-containing protein 2 isoform X6</fullName>
    </submittedName>
</protein>
<keyword evidence="3" id="KW-0221">Differentiation</keyword>
<keyword evidence="6" id="KW-0238">DNA-binding</keyword>
<evidence type="ECO:0000256" key="5">
    <source>
        <dbReference type="ARBA" id="ARBA00023015"/>
    </source>
</evidence>
<evidence type="ECO:0000256" key="1">
    <source>
        <dbReference type="ARBA" id="ARBA00004123"/>
    </source>
</evidence>
<evidence type="ECO:0000259" key="9">
    <source>
        <dbReference type="PROSITE" id="PS50888"/>
    </source>
</evidence>
<dbReference type="Pfam" id="PF00010">
    <property type="entry name" value="HLH"/>
    <property type="match status" value="1"/>
</dbReference>
<comment type="subcellular location">
    <subcellularLocation>
        <location evidence="1">Nucleus</location>
    </subcellularLocation>
</comment>
<keyword evidence="5" id="KW-0805">Transcription regulation</keyword>
<dbReference type="PROSITE" id="PS50888">
    <property type="entry name" value="BHLH"/>
    <property type="match status" value="1"/>
</dbReference>
<dbReference type="PANTHER" id="PTHR15402:SF4">
    <property type="entry name" value="SPERMATOGENESIS- AND OOGENESIS-SPECIFIC BASIC HELIX-LOOP-HELIX-CONTAINING PROTEIN 1"/>
    <property type="match status" value="1"/>
</dbReference>
<evidence type="ECO:0000256" key="4">
    <source>
        <dbReference type="ARBA" id="ARBA00022871"/>
    </source>
</evidence>
<dbReference type="Gene3D" id="4.10.280.10">
    <property type="entry name" value="Helix-loop-helix DNA-binding domain"/>
    <property type="match status" value="1"/>
</dbReference>
<dbReference type="InterPro" id="IPR011598">
    <property type="entry name" value="bHLH_dom"/>
</dbReference>
<proteinExistence type="predicted"/>
<feature type="domain" description="BHLH" evidence="9">
    <location>
        <begin position="201"/>
        <end position="252"/>
    </location>
</feature>
<gene>
    <name evidence="11" type="primary">SOHLH2</name>
</gene>
<accession>A0ABM3XFB2</accession>
<evidence type="ECO:0000256" key="2">
    <source>
        <dbReference type="ARBA" id="ARBA00022473"/>
    </source>
</evidence>
<keyword evidence="2" id="KW-0217">Developmental protein</keyword>
<evidence type="ECO:0000256" key="3">
    <source>
        <dbReference type="ARBA" id="ARBA00022782"/>
    </source>
</evidence>
<evidence type="ECO:0000313" key="10">
    <source>
        <dbReference type="Proteomes" id="UP001652624"/>
    </source>
</evidence>